<dbReference type="GO" id="GO:0009039">
    <property type="term" value="F:urease activity"/>
    <property type="evidence" value="ECO:0007669"/>
    <property type="project" value="UniProtKB-UniRule"/>
</dbReference>
<name>A0A2T4Q2L0_STAWA</name>
<dbReference type="Proteomes" id="UP000240717">
    <property type="component" value="Unassembled WGS sequence"/>
</dbReference>
<dbReference type="STRING" id="1194526.A284_03110"/>
<comment type="pathway">
    <text evidence="3">Nitrogen metabolism; urea degradation; CO(2) and NH(3) from urea (urease route): step 1/1.</text>
</comment>
<evidence type="ECO:0000256" key="2">
    <source>
        <dbReference type="ARBA" id="ARBA00047778"/>
    </source>
</evidence>
<dbReference type="Pfam" id="PF00699">
    <property type="entry name" value="Urease_beta"/>
    <property type="match status" value="1"/>
</dbReference>
<evidence type="ECO:0000256" key="3">
    <source>
        <dbReference type="HAMAP-Rule" id="MF_01954"/>
    </source>
</evidence>
<protein>
    <recommendedName>
        <fullName evidence="3">Urease subunit beta</fullName>
        <ecNumber evidence="3">3.5.1.5</ecNumber>
    </recommendedName>
    <alternativeName>
        <fullName evidence="3">Urea amidohydrolase subunit beta</fullName>
    </alternativeName>
</protein>
<dbReference type="RefSeq" id="WP_075778745.1">
    <property type="nucleotide sequence ID" value="NZ_JAIBNN010000002.1"/>
</dbReference>
<dbReference type="EMBL" id="PZEV01000006">
    <property type="protein sequence ID" value="PTI52068.1"/>
    <property type="molecule type" value="Genomic_DNA"/>
</dbReference>
<reference evidence="4 5" key="1">
    <citation type="journal article" date="2016" name="Front. Microbiol.">
        <title>Comprehensive Phylogenetic Analysis of Bovine Non-aureus Staphylococci Species Based on Whole-Genome Sequencing.</title>
        <authorList>
            <person name="Naushad S."/>
            <person name="Barkema H.W."/>
            <person name="Luby C."/>
            <person name="Condas L.A."/>
            <person name="Nobrega D.B."/>
            <person name="Carson D.A."/>
            <person name="De Buck J."/>
        </authorList>
    </citation>
    <scope>NUCLEOTIDE SEQUENCE [LARGE SCALE GENOMIC DNA]</scope>
    <source>
        <strain evidence="4 5">SNUC 2993</strain>
    </source>
</reference>
<dbReference type="GO" id="GO:0043419">
    <property type="term" value="P:urea catabolic process"/>
    <property type="evidence" value="ECO:0007669"/>
    <property type="project" value="UniProtKB-UniRule"/>
</dbReference>
<dbReference type="CDD" id="cd00407">
    <property type="entry name" value="Urease_beta"/>
    <property type="match status" value="1"/>
</dbReference>
<comment type="subunit">
    <text evidence="3">Heterotrimer of UreA (gamma), UreB (beta) and UreC (alpha) subunits. Three heterotrimers associate to form the active enzyme.</text>
</comment>
<dbReference type="UniPathway" id="UPA00258">
    <property type="reaction ID" value="UER00370"/>
</dbReference>
<dbReference type="EC" id="3.5.1.5" evidence="3"/>
<sequence length="135" mass="15046">MIPGEIRIKNTDIEINPNSPETVLEVKNTGDRPIQIGSHFHFFEANLALDFERNKAYGKHLDIPAGAAVRFEPGDVKQVQLVEYAGNRRIYGFRGFVNGPIDGSRVYRPTGEDDKYAGVFNDEGHDNVNKKGGTK</sequence>
<proteinExistence type="inferred from homology"/>
<comment type="subcellular location">
    <subcellularLocation>
        <location evidence="3">Cytoplasm</location>
    </subcellularLocation>
</comment>
<dbReference type="Gene3D" id="2.10.150.10">
    <property type="entry name" value="Urease, beta subunit"/>
    <property type="match status" value="1"/>
</dbReference>
<gene>
    <name evidence="3" type="primary">ureB</name>
    <name evidence="4" type="ORF">BU085_03165</name>
</gene>
<evidence type="ECO:0000313" key="4">
    <source>
        <dbReference type="EMBL" id="PTI52068.1"/>
    </source>
</evidence>
<dbReference type="FunFam" id="2.10.150.10:FF:000001">
    <property type="entry name" value="Urease subunit beta"/>
    <property type="match status" value="1"/>
</dbReference>
<dbReference type="AlphaFoldDB" id="A0A2T4Q2L0"/>
<dbReference type="InterPro" id="IPR050069">
    <property type="entry name" value="Urease_subunit"/>
</dbReference>
<comment type="similarity">
    <text evidence="3">Belongs to the urease beta subunit family.</text>
</comment>
<comment type="caution">
    <text evidence="4">The sequence shown here is derived from an EMBL/GenBank/DDBJ whole genome shotgun (WGS) entry which is preliminary data.</text>
</comment>
<dbReference type="GO" id="GO:0035550">
    <property type="term" value="C:urease complex"/>
    <property type="evidence" value="ECO:0007669"/>
    <property type="project" value="InterPro"/>
</dbReference>
<evidence type="ECO:0000313" key="5">
    <source>
        <dbReference type="Proteomes" id="UP000240717"/>
    </source>
</evidence>
<accession>A0A2T4Q2L0</accession>
<dbReference type="NCBIfam" id="NF009682">
    <property type="entry name" value="PRK13203.1"/>
    <property type="match status" value="1"/>
</dbReference>
<dbReference type="PANTHER" id="PTHR33569:SF1">
    <property type="entry name" value="UREASE"/>
    <property type="match status" value="1"/>
</dbReference>
<comment type="catalytic activity">
    <reaction evidence="2 3">
        <text>urea + 2 H2O + H(+) = hydrogencarbonate + 2 NH4(+)</text>
        <dbReference type="Rhea" id="RHEA:20557"/>
        <dbReference type="ChEBI" id="CHEBI:15377"/>
        <dbReference type="ChEBI" id="CHEBI:15378"/>
        <dbReference type="ChEBI" id="CHEBI:16199"/>
        <dbReference type="ChEBI" id="CHEBI:17544"/>
        <dbReference type="ChEBI" id="CHEBI:28938"/>
        <dbReference type="EC" id="3.5.1.5"/>
    </reaction>
</comment>
<dbReference type="InterPro" id="IPR002019">
    <property type="entry name" value="Urease_beta-like"/>
</dbReference>
<organism evidence="4 5">
    <name type="scientific">Staphylococcus warneri</name>
    <dbReference type="NCBI Taxonomy" id="1292"/>
    <lineage>
        <taxon>Bacteria</taxon>
        <taxon>Bacillati</taxon>
        <taxon>Bacillota</taxon>
        <taxon>Bacilli</taxon>
        <taxon>Bacillales</taxon>
        <taxon>Staphylococcaceae</taxon>
        <taxon>Staphylococcus</taxon>
    </lineage>
</organism>
<dbReference type="HAMAP" id="MF_01954">
    <property type="entry name" value="Urease_beta"/>
    <property type="match status" value="1"/>
</dbReference>
<dbReference type="NCBIfam" id="TIGR00192">
    <property type="entry name" value="urease_beta"/>
    <property type="match status" value="1"/>
</dbReference>
<evidence type="ECO:0000256" key="1">
    <source>
        <dbReference type="ARBA" id="ARBA00022801"/>
    </source>
</evidence>
<keyword evidence="1 3" id="KW-0378">Hydrolase</keyword>
<dbReference type="SUPFAM" id="SSF51278">
    <property type="entry name" value="Urease, beta-subunit"/>
    <property type="match status" value="1"/>
</dbReference>
<dbReference type="PANTHER" id="PTHR33569">
    <property type="entry name" value="UREASE"/>
    <property type="match status" value="1"/>
</dbReference>
<keyword evidence="3" id="KW-0963">Cytoplasm</keyword>
<dbReference type="InterPro" id="IPR036461">
    <property type="entry name" value="Urease_betasu_sf"/>
</dbReference>